<protein>
    <submittedName>
        <fullName evidence="1">Uncharacterized protein</fullName>
    </submittedName>
</protein>
<evidence type="ECO:0000313" key="2">
    <source>
        <dbReference type="Proteomes" id="UP001234989"/>
    </source>
</evidence>
<gene>
    <name evidence="1" type="ORF">MTR67_047926</name>
</gene>
<dbReference type="Proteomes" id="UP001234989">
    <property type="component" value="Chromosome 11"/>
</dbReference>
<dbReference type="AlphaFoldDB" id="A0AAF0ZWW8"/>
<name>A0AAF0ZWW8_SOLVR</name>
<keyword evidence="2" id="KW-1185">Reference proteome</keyword>
<organism evidence="1 2">
    <name type="scientific">Solanum verrucosum</name>
    <dbReference type="NCBI Taxonomy" id="315347"/>
    <lineage>
        <taxon>Eukaryota</taxon>
        <taxon>Viridiplantae</taxon>
        <taxon>Streptophyta</taxon>
        <taxon>Embryophyta</taxon>
        <taxon>Tracheophyta</taxon>
        <taxon>Spermatophyta</taxon>
        <taxon>Magnoliopsida</taxon>
        <taxon>eudicotyledons</taxon>
        <taxon>Gunneridae</taxon>
        <taxon>Pentapetalae</taxon>
        <taxon>asterids</taxon>
        <taxon>lamiids</taxon>
        <taxon>Solanales</taxon>
        <taxon>Solanaceae</taxon>
        <taxon>Solanoideae</taxon>
        <taxon>Solaneae</taxon>
        <taxon>Solanum</taxon>
    </lineage>
</organism>
<dbReference type="EMBL" id="CP133622">
    <property type="protein sequence ID" value="WMV54541.1"/>
    <property type="molecule type" value="Genomic_DNA"/>
</dbReference>
<reference evidence="1" key="1">
    <citation type="submission" date="2023-08" db="EMBL/GenBank/DDBJ databases">
        <title>A de novo genome assembly of Solanum verrucosum Schlechtendal, a Mexican diploid species geographically isolated from the other diploid A-genome species in potato relatives.</title>
        <authorList>
            <person name="Hosaka K."/>
        </authorList>
    </citation>
    <scope>NUCLEOTIDE SEQUENCE</scope>
    <source>
        <tissue evidence="1">Young leaves</tissue>
    </source>
</reference>
<proteinExistence type="predicted"/>
<sequence>MICSYSAKVNSHLSSRIMRVSKFFQQPLVWKLMWIKVLFILEG</sequence>
<evidence type="ECO:0000313" key="1">
    <source>
        <dbReference type="EMBL" id="WMV54541.1"/>
    </source>
</evidence>
<accession>A0AAF0ZWW8</accession>